<comment type="caution">
    <text evidence="2">The sequence shown here is derived from an EMBL/GenBank/DDBJ whole genome shotgun (WGS) entry which is preliminary data.</text>
</comment>
<dbReference type="Proteomes" id="UP001567538">
    <property type="component" value="Unassembled WGS sequence"/>
</dbReference>
<accession>A0ABD1ICB5</accession>
<gene>
    <name evidence="2" type="ORF">AAHA92_01978</name>
</gene>
<dbReference type="AlphaFoldDB" id="A0ABD1ICB5"/>
<evidence type="ECO:0000313" key="2">
    <source>
        <dbReference type="EMBL" id="KAL1566359.1"/>
    </source>
</evidence>
<feature type="compositionally biased region" description="Polar residues" evidence="1">
    <location>
        <begin position="1"/>
        <end position="19"/>
    </location>
</feature>
<protein>
    <submittedName>
        <fullName evidence="2">Uncharacterized protein</fullName>
    </submittedName>
</protein>
<reference evidence="2 3" key="1">
    <citation type="submission" date="2024-06" db="EMBL/GenBank/DDBJ databases">
        <title>A chromosome level genome sequence of Diviner's sage (Salvia divinorum).</title>
        <authorList>
            <person name="Ford S.A."/>
            <person name="Ro D.-K."/>
            <person name="Ness R.W."/>
            <person name="Phillips M.A."/>
        </authorList>
    </citation>
    <scope>NUCLEOTIDE SEQUENCE [LARGE SCALE GENOMIC DNA]</scope>
    <source>
        <strain evidence="2">SAF-2024a</strain>
        <tissue evidence="2">Leaf</tissue>
    </source>
</reference>
<evidence type="ECO:0000313" key="3">
    <source>
        <dbReference type="Proteomes" id="UP001567538"/>
    </source>
</evidence>
<name>A0ABD1ICB5_SALDI</name>
<dbReference type="PANTHER" id="PTHR15827:SF2">
    <property type="entry name" value="CYCLIN-DEPENDENT KINASE 2-INTERACTING PROTEIN"/>
    <property type="match status" value="1"/>
</dbReference>
<sequence length="305" mass="34540">MEAQTPPYQTRPHSQNSAPSSSSSSSSSVARQWRPDAQRNLRNQWSKLNLLRQDWRTAASAGRSHATAIVNSYLSQKYMDGMEFGVLSDMSDIRKKASYKLFKQQELDRGRLLKSYRDMVGVLTDMVRICKSMRCYSRGTSNSPLAQFSFSSEDGSDSGDCGGIPVFRFRSIASFEELALEIARMFISELNLKRLLVVEFLSIYDEKVAEAIVLSWSDELYEGEFNDLATLNLYSVETHKLNPPSLRNCNPSTSNMQSKRQQDSNVLQIYITTWLADVNLDKCRMEEIFGIAGGEMHVDFLETPA</sequence>
<dbReference type="PANTHER" id="PTHR15827">
    <property type="entry name" value="CYCLIN-DEPENDENT KINASE 2-INTERACTING PROTEIN"/>
    <property type="match status" value="1"/>
</dbReference>
<keyword evidence="3" id="KW-1185">Reference proteome</keyword>
<evidence type="ECO:0000256" key="1">
    <source>
        <dbReference type="SAM" id="MobiDB-lite"/>
    </source>
</evidence>
<proteinExistence type="predicted"/>
<feature type="region of interest" description="Disordered" evidence="1">
    <location>
        <begin position="1"/>
        <end position="36"/>
    </location>
</feature>
<organism evidence="2 3">
    <name type="scientific">Salvia divinorum</name>
    <name type="common">Maria pastora</name>
    <name type="synonym">Diviner's sage</name>
    <dbReference type="NCBI Taxonomy" id="28513"/>
    <lineage>
        <taxon>Eukaryota</taxon>
        <taxon>Viridiplantae</taxon>
        <taxon>Streptophyta</taxon>
        <taxon>Embryophyta</taxon>
        <taxon>Tracheophyta</taxon>
        <taxon>Spermatophyta</taxon>
        <taxon>Magnoliopsida</taxon>
        <taxon>eudicotyledons</taxon>
        <taxon>Gunneridae</taxon>
        <taxon>Pentapetalae</taxon>
        <taxon>asterids</taxon>
        <taxon>lamiids</taxon>
        <taxon>Lamiales</taxon>
        <taxon>Lamiaceae</taxon>
        <taxon>Nepetoideae</taxon>
        <taxon>Mentheae</taxon>
        <taxon>Salviinae</taxon>
        <taxon>Salvia</taxon>
        <taxon>Salvia subgen. Calosphace</taxon>
    </lineage>
</organism>
<dbReference type="EMBL" id="JBEAFC010000002">
    <property type="protein sequence ID" value="KAL1566359.1"/>
    <property type="molecule type" value="Genomic_DNA"/>
</dbReference>